<keyword evidence="3 4" id="KW-0687">Ribonucleoprotein</keyword>
<dbReference type="InterPro" id="IPR018098">
    <property type="entry name" value="Ribosomal_eS24_CS"/>
</dbReference>
<dbReference type="SUPFAM" id="SSF54189">
    <property type="entry name" value="Ribosomal proteins S24e, L23 and L15e"/>
    <property type="match status" value="1"/>
</dbReference>
<sequence length="119" mass="13817">MMSVPQAREARRIDLGEMGWGEVQVDFYNPLVKRREIVMMLHHELKPTPMRIMLRQKLAEVLGVDIKRIYIRYIKTGYGAGLSKVRVHVYDSPERALSFEPKYIIERNGGVNPFEEAEG</sequence>
<dbReference type="Proteomes" id="UP000291213">
    <property type="component" value="Unassembled WGS sequence"/>
</dbReference>
<organism evidence="6 7">
    <name type="scientific">Aeropyrum pernix</name>
    <dbReference type="NCBI Taxonomy" id="56636"/>
    <lineage>
        <taxon>Archaea</taxon>
        <taxon>Thermoproteota</taxon>
        <taxon>Thermoprotei</taxon>
        <taxon>Desulfurococcales</taxon>
        <taxon>Desulfurococcaceae</taxon>
        <taxon>Aeropyrum</taxon>
    </lineage>
</organism>
<accession>A0A401H8Q6</accession>
<dbReference type="Pfam" id="PF01282">
    <property type="entry name" value="Ribosomal_S24e"/>
    <property type="match status" value="1"/>
</dbReference>
<reference evidence="6 7" key="1">
    <citation type="submission" date="2017-02" db="EMBL/GenBank/DDBJ databases">
        <title>isolation and characterization of a novel temperate virus Aeropyrum globular virus 1 infecting hyperthermophilic archaeon Aeropyrum.</title>
        <authorList>
            <person name="Yumiya M."/>
            <person name="Yoshida T."/>
            <person name="Sako Y."/>
        </authorList>
    </citation>
    <scope>NUCLEOTIDE SEQUENCE [LARGE SCALE GENOMIC DNA]</scope>
    <source>
        <strain evidence="6 7">YK1-12-2013</strain>
    </source>
</reference>
<dbReference type="InterPro" id="IPR012678">
    <property type="entry name" value="Ribosomal_uL23/eL15/eS24_sf"/>
</dbReference>
<evidence type="ECO:0000256" key="4">
    <source>
        <dbReference type="HAMAP-Rule" id="MF_00545"/>
    </source>
</evidence>
<evidence type="ECO:0000256" key="2">
    <source>
        <dbReference type="ARBA" id="ARBA00022980"/>
    </source>
</evidence>
<dbReference type="AlphaFoldDB" id="A0A401H8Q6"/>
<dbReference type="InterPro" id="IPR053709">
    <property type="entry name" value="eRP_eS24_sf"/>
</dbReference>
<dbReference type="GO" id="GO:1990904">
    <property type="term" value="C:ribonucleoprotein complex"/>
    <property type="evidence" value="ECO:0007669"/>
    <property type="project" value="UniProtKB-KW"/>
</dbReference>
<protein>
    <recommendedName>
        <fullName evidence="4">Small ribosomal subunit protein eS24</fullName>
    </recommendedName>
</protein>
<evidence type="ECO:0000313" key="6">
    <source>
        <dbReference type="EMBL" id="GBF08780.1"/>
    </source>
</evidence>
<dbReference type="EMBL" id="BDMD01000020">
    <property type="protein sequence ID" value="GBF08780.1"/>
    <property type="molecule type" value="Genomic_DNA"/>
</dbReference>
<dbReference type="InterPro" id="IPR001976">
    <property type="entry name" value="Ribosomal_eS24"/>
</dbReference>
<evidence type="ECO:0000256" key="5">
    <source>
        <dbReference type="RuleBase" id="RU004381"/>
    </source>
</evidence>
<dbReference type="HAMAP" id="MF_00545">
    <property type="entry name" value="Ribosomal_eS24"/>
    <property type="match status" value="1"/>
</dbReference>
<dbReference type="Gene3D" id="3.30.70.3370">
    <property type="match status" value="1"/>
</dbReference>
<evidence type="ECO:0000256" key="3">
    <source>
        <dbReference type="ARBA" id="ARBA00023274"/>
    </source>
</evidence>
<comment type="similarity">
    <text evidence="1 4 5">Belongs to the eukaryotic ribosomal protein eS24 family.</text>
</comment>
<proteinExistence type="inferred from homology"/>
<dbReference type="PROSITE" id="PS00529">
    <property type="entry name" value="RIBOSOMAL_S24E"/>
    <property type="match status" value="1"/>
</dbReference>
<gene>
    <name evidence="4" type="primary">rps24e</name>
    <name evidence="6" type="ORF">apy_05050</name>
</gene>
<dbReference type="GO" id="GO:0006412">
    <property type="term" value="P:translation"/>
    <property type="evidence" value="ECO:0007669"/>
    <property type="project" value="UniProtKB-UniRule"/>
</dbReference>
<dbReference type="PANTHER" id="PTHR10496">
    <property type="entry name" value="40S RIBOSOMAL PROTEIN S24"/>
    <property type="match status" value="1"/>
</dbReference>
<name>A0A401H8Q6_AERPX</name>
<comment type="caution">
    <text evidence="6">The sequence shown here is derived from an EMBL/GenBank/DDBJ whole genome shotgun (WGS) entry which is preliminary data.</text>
</comment>
<dbReference type="GO" id="GO:0003735">
    <property type="term" value="F:structural constituent of ribosome"/>
    <property type="evidence" value="ECO:0007669"/>
    <property type="project" value="InterPro"/>
</dbReference>
<dbReference type="GO" id="GO:0005840">
    <property type="term" value="C:ribosome"/>
    <property type="evidence" value="ECO:0007669"/>
    <property type="project" value="UniProtKB-KW"/>
</dbReference>
<evidence type="ECO:0000313" key="7">
    <source>
        <dbReference type="Proteomes" id="UP000291213"/>
    </source>
</evidence>
<keyword evidence="2 4" id="KW-0689">Ribosomal protein</keyword>
<evidence type="ECO:0000256" key="1">
    <source>
        <dbReference type="ARBA" id="ARBA00009680"/>
    </source>
</evidence>